<proteinExistence type="predicted"/>
<sequence length="113" mass="12351">MCPPWPSSAENDTVRIGDGRWVRLVSVARKVPVYGSAVAKYLRKSQDKAPHCLSTEQTSRTPVRFGQAVLKTAGYWSADVEVRKLPGYGSADGGVRKMPEHEPTGGWLVLIAI</sequence>
<keyword evidence="2" id="KW-1185">Reference proteome</keyword>
<reference evidence="2" key="1">
    <citation type="journal article" date="2015" name="Nat. Genet.">
        <title>The genome and transcriptome of the zoonotic hookworm Ancylostoma ceylanicum identify infection-specific gene families.</title>
        <authorList>
            <person name="Schwarz E.M."/>
            <person name="Hu Y."/>
            <person name="Antoshechkin I."/>
            <person name="Miller M.M."/>
            <person name="Sternberg P.W."/>
            <person name="Aroian R.V."/>
        </authorList>
    </citation>
    <scope>NUCLEOTIDE SEQUENCE</scope>
    <source>
        <strain evidence="2">HY135</strain>
    </source>
</reference>
<protein>
    <submittedName>
        <fullName evidence="1">Uncharacterized protein</fullName>
    </submittedName>
</protein>
<comment type="caution">
    <text evidence="1">The sequence shown here is derived from an EMBL/GenBank/DDBJ whole genome shotgun (WGS) entry which is preliminary data.</text>
</comment>
<evidence type="ECO:0000313" key="1">
    <source>
        <dbReference type="EMBL" id="EYC18920.1"/>
    </source>
</evidence>
<dbReference type="EMBL" id="JARK01001362">
    <property type="protein sequence ID" value="EYC18920.1"/>
    <property type="molecule type" value="Genomic_DNA"/>
</dbReference>
<gene>
    <name evidence="1" type="primary">Acey_s0026.g1451</name>
    <name evidence="1" type="ORF">Y032_0026g1451</name>
</gene>
<dbReference type="AlphaFoldDB" id="A0A016UUQ3"/>
<name>A0A016UUQ3_9BILA</name>
<dbReference type="Proteomes" id="UP000024635">
    <property type="component" value="Unassembled WGS sequence"/>
</dbReference>
<evidence type="ECO:0000313" key="2">
    <source>
        <dbReference type="Proteomes" id="UP000024635"/>
    </source>
</evidence>
<organism evidence="1 2">
    <name type="scientific">Ancylostoma ceylanicum</name>
    <dbReference type="NCBI Taxonomy" id="53326"/>
    <lineage>
        <taxon>Eukaryota</taxon>
        <taxon>Metazoa</taxon>
        <taxon>Ecdysozoa</taxon>
        <taxon>Nematoda</taxon>
        <taxon>Chromadorea</taxon>
        <taxon>Rhabditida</taxon>
        <taxon>Rhabditina</taxon>
        <taxon>Rhabditomorpha</taxon>
        <taxon>Strongyloidea</taxon>
        <taxon>Ancylostomatidae</taxon>
        <taxon>Ancylostomatinae</taxon>
        <taxon>Ancylostoma</taxon>
    </lineage>
</organism>
<accession>A0A016UUQ3</accession>